<dbReference type="OrthoDB" id="9795964at2"/>
<dbReference type="NCBIfam" id="TIGR03002">
    <property type="entry name" value="outer_YhbN_LptA"/>
    <property type="match status" value="1"/>
</dbReference>
<gene>
    <name evidence="4" type="primary">lptA</name>
    <name evidence="7" type="ORF">BOW53_05950</name>
</gene>
<evidence type="ECO:0000313" key="7">
    <source>
        <dbReference type="EMBL" id="OOZ40875.1"/>
    </source>
</evidence>
<dbReference type="AlphaFoldDB" id="A0A1T2L6Y8"/>
<dbReference type="GO" id="GO:0001530">
    <property type="term" value="F:lipopolysaccharide binding"/>
    <property type="evidence" value="ECO:0007669"/>
    <property type="project" value="InterPro"/>
</dbReference>
<keyword evidence="2 4" id="KW-0732">Signal</keyword>
<sequence precursor="true">MHKTSSHLLIIATLLLPGIATALSSDRDQPIEVEADRVEFDEKRGISTYSGNVTFSQGSLHATADVVTIHTLNGQLDRVIAKGKPATFRQRPDESSEDVRGSGEQLEYQAETEQLTLSINAELYQKGNRLTSQRIVYDAARDSAVAGSTSTDSSHKPKNERVRITIQPRERKPAEKP</sequence>
<evidence type="ECO:0000256" key="4">
    <source>
        <dbReference type="HAMAP-Rule" id="MF_01914"/>
    </source>
</evidence>
<feature type="chain" id="PRO_5013414889" description="Lipopolysaccharide export system protein LptA" evidence="4">
    <location>
        <begin position="23"/>
        <end position="177"/>
    </location>
</feature>
<evidence type="ECO:0000256" key="2">
    <source>
        <dbReference type="ARBA" id="ARBA00022729"/>
    </source>
</evidence>
<dbReference type="Gene3D" id="2.60.450.10">
    <property type="entry name" value="Lipopolysaccharide (LPS) transport protein A like domain"/>
    <property type="match status" value="1"/>
</dbReference>
<feature type="domain" description="Organic solvent tolerance-like N-terminal" evidence="6">
    <location>
        <begin position="32"/>
        <end position="140"/>
    </location>
</feature>
<proteinExistence type="inferred from homology"/>
<comment type="function">
    <text evidence="4">Involved in the assembly of lipopolysaccharide (LPS). Required for the translocation of LPS from the inner membrane to the outer membrane. May form a bridge between the inner membrane and the outer membrane, via interactions with LptC and LptD, thereby facilitating LPS transfer across the periplasm.</text>
</comment>
<dbReference type="PANTHER" id="PTHR36504">
    <property type="entry name" value="LIPOPOLYSACCHARIDE EXPORT SYSTEM PROTEIN LPTA"/>
    <property type="match status" value="1"/>
</dbReference>
<evidence type="ECO:0000256" key="5">
    <source>
        <dbReference type="SAM" id="MobiDB-lite"/>
    </source>
</evidence>
<dbReference type="GO" id="GO:0017089">
    <property type="term" value="F:glycolipid transfer activity"/>
    <property type="evidence" value="ECO:0007669"/>
    <property type="project" value="TreeGrafter"/>
</dbReference>
<dbReference type="HAMAP" id="MF_01914">
    <property type="entry name" value="LPS_assembly_LptA"/>
    <property type="match status" value="1"/>
</dbReference>
<dbReference type="InterPro" id="IPR052037">
    <property type="entry name" value="LPS_export_LptA"/>
</dbReference>
<feature type="region of interest" description="Disordered" evidence="5">
    <location>
        <begin position="83"/>
        <end position="105"/>
    </location>
</feature>
<dbReference type="PANTHER" id="PTHR36504:SF1">
    <property type="entry name" value="LIPOPOLYSACCHARIDE EXPORT SYSTEM PROTEIN LPTA"/>
    <property type="match status" value="1"/>
</dbReference>
<evidence type="ECO:0000256" key="1">
    <source>
        <dbReference type="ARBA" id="ARBA00022448"/>
    </source>
</evidence>
<dbReference type="RefSeq" id="WP_078483173.1">
    <property type="nucleotide sequence ID" value="NZ_MPRL01000016.1"/>
</dbReference>
<feature type="signal peptide" evidence="4">
    <location>
        <begin position="1"/>
        <end position="22"/>
    </location>
</feature>
<reference evidence="7 8" key="1">
    <citation type="submission" date="2016-11" db="EMBL/GenBank/DDBJ databases">
        <title>Mixed transmission modes and dynamic genome evolution in an obligate animal-bacterial symbiosis.</title>
        <authorList>
            <person name="Russell S.L."/>
            <person name="Corbett-Detig R.B."/>
            <person name="Cavanaugh C.M."/>
        </authorList>
    </citation>
    <scope>NUCLEOTIDE SEQUENCE [LARGE SCALE GENOMIC DNA]</scope>
    <source>
        <strain evidence="7">Sveles-Q1</strain>
    </source>
</reference>
<comment type="subunit">
    <text evidence="4">Component of the lipopolysaccharide transport and assembly complex.</text>
</comment>
<organism evidence="7 8">
    <name type="scientific">Solemya pervernicosa gill symbiont</name>
    <dbReference type="NCBI Taxonomy" id="642797"/>
    <lineage>
        <taxon>Bacteria</taxon>
        <taxon>Pseudomonadati</taxon>
        <taxon>Pseudomonadota</taxon>
        <taxon>Gammaproteobacteria</taxon>
        <taxon>sulfur-oxidizing symbionts</taxon>
    </lineage>
</organism>
<feature type="region of interest" description="Disordered" evidence="5">
    <location>
        <begin position="142"/>
        <end position="177"/>
    </location>
</feature>
<evidence type="ECO:0000259" key="6">
    <source>
        <dbReference type="Pfam" id="PF03968"/>
    </source>
</evidence>
<dbReference type="GO" id="GO:0043165">
    <property type="term" value="P:Gram-negative-bacterium-type cell outer membrane assembly"/>
    <property type="evidence" value="ECO:0007669"/>
    <property type="project" value="UniProtKB-UniRule"/>
</dbReference>
<evidence type="ECO:0000256" key="3">
    <source>
        <dbReference type="ARBA" id="ARBA00022764"/>
    </source>
</evidence>
<feature type="compositionally biased region" description="Basic and acidic residues" evidence="5">
    <location>
        <begin position="90"/>
        <end position="101"/>
    </location>
</feature>
<protein>
    <recommendedName>
        <fullName evidence="4">Lipopolysaccharide export system protein LptA</fullName>
    </recommendedName>
</protein>
<dbReference type="GO" id="GO:0009279">
    <property type="term" value="C:cell outer membrane"/>
    <property type="evidence" value="ECO:0007669"/>
    <property type="project" value="TreeGrafter"/>
</dbReference>
<evidence type="ECO:0000313" key="8">
    <source>
        <dbReference type="Proteomes" id="UP000191110"/>
    </source>
</evidence>
<name>A0A1T2L6Y8_9GAMM</name>
<dbReference type="EMBL" id="MPRL01000016">
    <property type="protein sequence ID" value="OOZ40875.1"/>
    <property type="molecule type" value="Genomic_DNA"/>
</dbReference>
<comment type="subcellular location">
    <subcellularLocation>
        <location evidence="4">Periplasm</location>
    </subcellularLocation>
</comment>
<dbReference type="GO" id="GO:0015920">
    <property type="term" value="P:lipopolysaccharide transport"/>
    <property type="evidence" value="ECO:0007669"/>
    <property type="project" value="UniProtKB-UniRule"/>
</dbReference>
<comment type="caution">
    <text evidence="7">The sequence shown here is derived from an EMBL/GenBank/DDBJ whole genome shotgun (WGS) entry which is preliminary data.</text>
</comment>
<dbReference type="InterPro" id="IPR005653">
    <property type="entry name" value="OstA-like_N"/>
</dbReference>
<dbReference type="InterPro" id="IPR014340">
    <property type="entry name" value="LptA"/>
</dbReference>
<keyword evidence="1 4" id="KW-0813">Transport</keyword>
<comment type="similarity">
    <text evidence="4">Belongs to the LptA family.</text>
</comment>
<dbReference type="GO" id="GO:0030288">
    <property type="term" value="C:outer membrane-bounded periplasmic space"/>
    <property type="evidence" value="ECO:0007669"/>
    <property type="project" value="TreeGrafter"/>
</dbReference>
<keyword evidence="3 4" id="KW-0574">Periplasm</keyword>
<dbReference type="Proteomes" id="UP000191110">
    <property type="component" value="Unassembled WGS sequence"/>
</dbReference>
<dbReference type="Pfam" id="PF03968">
    <property type="entry name" value="LptD_N"/>
    <property type="match status" value="1"/>
</dbReference>
<keyword evidence="8" id="KW-1185">Reference proteome</keyword>
<feature type="compositionally biased region" description="Basic and acidic residues" evidence="5">
    <location>
        <begin position="153"/>
        <end position="177"/>
    </location>
</feature>
<accession>A0A1T2L6Y8</accession>